<protein>
    <recommendedName>
        <fullName evidence="2">Pseudouridine synthase RsuA/RluA-like domain-containing protein</fullName>
    </recommendedName>
</protein>
<dbReference type="KEGG" id="tad:TRIADDRAFT_25933"/>
<dbReference type="AlphaFoldDB" id="B3RX30"/>
<dbReference type="Gene3D" id="3.30.2350.10">
    <property type="entry name" value="Pseudouridine synthase"/>
    <property type="match status" value="1"/>
</dbReference>
<dbReference type="OrthoDB" id="418349at2759"/>
<evidence type="ECO:0000256" key="1">
    <source>
        <dbReference type="ARBA" id="ARBA00010876"/>
    </source>
</evidence>
<organism evidence="3 4">
    <name type="scientific">Trichoplax adhaerens</name>
    <name type="common">Trichoplax reptans</name>
    <dbReference type="NCBI Taxonomy" id="10228"/>
    <lineage>
        <taxon>Eukaryota</taxon>
        <taxon>Metazoa</taxon>
        <taxon>Placozoa</taxon>
        <taxon>Uniplacotomia</taxon>
        <taxon>Trichoplacea</taxon>
        <taxon>Trichoplacidae</taxon>
        <taxon>Trichoplax</taxon>
    </lineage>
</organism>
<accession>B3RX30</accession>
<evidence type="ECO:0000313" key="3">
    <source>
        <dbReference type="EMBL" id="EDV24800.1"/>
    </source>
</evidence>
<dbReference type="SUPFAM" id="SSF55120">
    <property type="entry name" value="Pseudouridine synthase"/>
    <property type="match status" value="1"/>
</dbReference>
<feature type="domain" description="Pseudouridine synthase RsuA/RluA-like" evidence="2">
    <location>
        <begin position="19"/>
        <end position="185"/>
    </location>
</feature>
<dbReference type="PANTHER" id="PTHR21600:SF87">
    <property type="entry name" value="RNA PSEUDOURIDYLATE SYNTHASE DOMAIN-CONTAINING PROTEIN 1"/>
    <property type="match status" value="1"/>
</dbReference>
<keyword evidence="4" id="KW-1185">Reference proteome</keyword>
<sequence length="247" mass="28008">MATAVKEKKVQIVHQTNSYVIINKPFDMHINSNEEDVKPTVATQLAELLPTLVDKSICFGFRFVNRLDYATSGLLCIAFDKRAANMARKLFEANHVSKKYLALVRGILSRDNGDILVRKAIGLDRRDPRGFRMCIPDHNPHLCQSPKAAETLIRILGYGKYDGEDITKISLSPVTGRRHQLRVHCLTLGHCIVGDYTYSNEVDSKPYRMMLHSYSLKIPLQDCPAIEVTTYDPFLPDHDPLLQLENN</sequence>
<dbReference type="CDD" id="cd02869">
    <property type="entry name" value="PseudoU_synth_RluA_like"/>
    <property type="match status" value="1"/>
</dbReference>
<comment type="similarity">
    <text evidence="1">Belongs to the pseudouridine synthase RluA family.</text>
</comment>
<dbReference type="OMA" id="DSPYRMM"/>
<dbReference type="Proteomes" id="UP000009022">
    <property type="component" value="Unassembled WGS sequence"/>
</dbReference>
<dbReference type="Pfam" id="PF00849">
    <property type="entry name" value="PseudoU_synth_2"/>
    <property type="match status" value="1"/>
</dbReference>
<dbReference type="eggNOG" id="KOG1919">
    <property type="taxonomic scope" value="Eukaryota"/>
</dbReference>
<gene>
    <name evidence="3" type="ORF">TRIADDRAFT_25933</name>
</gene>
<dbReference type="InterPro" id="IPR020103">
    <property type="entry name" value="PsdUridine_synth_cat_dom_sf"/>
</dbReference>
<dbReference type="PANTHER" id="PTHR21600">
    <property type="entry name" value="MITOCHONDRIAL RNA PSEUDOURIDINE SYNTHASE"/>
    <property type="match status" value="1"/>
</dbReference>
<dbReference type="CTD" id="6754338"/>
<proteinExistence type="inferred from homology"/>
<dbReference type="EMBL" id="DS985245">
    <property type="protein sequence ID" value="EDV24800.1"/>
    <property type="molecule type" value="Genomic_DNA"/>
</dbReference>
<dbReference type="InParanoid" id="B3RX30"/>
<dbReference type="FunCoup" id="B3RX30">
    <property type="interactions" value="127"/>
</dbReference>
<reference evidence="3 4" key="1">
    <citation type="journal article" date="2008" name="Nature">
        <title>The Trichoplax genome and the nature of placozoans.</title>
        <authorList>
            <person name="Srivastava M."/>
            <person name="Begovic E."/>
            <person name="Chapman J."/>
            <person name="Putnam N.H."/>
            <person name="Hellsten U."/>
            <person name="Kawashima T."/>
            <person name="Kuo A."/>
            <person name="Mitros T."/>
            <person name="Salamov A."/>
            <person name="Carpenter M.L."/>
            <person name="Signorovitch A.Y."/>
            <person name="Moreno M.A."/>
            <person name="Kamm K."/>
            <person name="Grimwood J."/>
            <person name="Schmutz J."/>
            <person name="Shapiro H."/>
            <person name="Grigoriev I.V."/>
            <person name="Buss L.W."/>
            <person name="Schierwater B."/>
            <person name="Dellaporta S.L."/>
            <person name="Rokhsar D.S."/>
        </authorList>
    </citation>
    <scope>NUCLEOTIDE SEQUENCE [LARGE SCALE GENOMIC DNA]</scope>
    <source>
        <strain evidence="3 4">Grell-BS-1999</strain>
    </source>
</reference>
<dbReference type="GO" id="GO:0000455">
    <property type="term" value="P:enzyme-directed rRNA pseudouridine synthesis"/>
    <property type="evidence" value="ECO:0000318"/>
    <property type="project" value="GO_Central"/>
</dbReference>
<dbReference type="GO" id="GO:0003723">
    <property type="term" value="F:RNA binding"/>
    <property type="evidence" value="ECO:0007669"/>
    <property type="project" value="InterPro"/>
</dbReference>
<dbReference type="PhylomeDB" id="B3RX30"/>
<dbReference type="InterPro" id="IPR006145">
    <property type="entry name" value="PsdUridine_synth_RsuA/RluA"/>
</dbReference>
<dbReference type="STRING" id="10228.B3RX30"/>
<dbReference type="GO" id="GO:0009982">
    <property type="term" value="F:pseudouridine synthase activity"/>
    <property type="evidence" value="ECO:0000318"/>
    <property type="project" value="GO_Central"/>
</dbReference>
<evidence type="ECO:0000259" key="2">
    <source>
        <dbReference type="Pfam" id="PF00849"/>
    </source>
</evidence>
<dbReference type="InterPro" id="IPR050188">
    <property type="entry name" value="RluA_PseudoU_synthase"/>
</dbReference>
<dbReference type="RefSeq" id="XP_002112690.1">
    <property type="nucleotide sequence ID" value="XM_002112654.1"/>
</dbReference>
<evidence type="ECO:0000313" key="4">
    <source>
        <dbReference type="Proteomes" id="UP000009022"/>
    </source>
</evidence>
<dbReference type="GeneID" id="6754338"/>
<dbReference type="HOGENOM" id="CLU_016902_10_0_1"/>
<name>B3RX30_TRIAD</name>